<dbReference type="SUPFAM" id="SSF53850">
    <property type="entry name" value="Periplasmic binding protein-like II"/>
    <property type="match status" value="1"/>
</dbReference>
<sequence>MNDEHNDSGLSRRTYLRLSGLASVGMAGLAGCSGGGDGEGTTESGGEETTDAGGEETSGESTEQSGGSRNALELVHWWTAGGEQDALNALLEGFREEYPDVEITNNPAPGGAGSALDTVVKNRVLNQNPPSTFQIWPGKALTQYVEGNVLNDIGDSVWSQEMRDAYRQGVQDLAQPAGNYVAVPLNIHRLNNLFYNTSVVESAGVDPSSISDPGALLEAMKTVDSETDAVPMAHQVQAPWSSVQLWETIFLGYNGADAYQSAIVEGNVADHEDAVRQSLQTLKDYHEYFNDDAGSVSWDQANSKVVNGNAAFIHQGDWAAGQYKAASGFEYESDWNMVPFPGTESMYSVVTDSFVFPKNNPSPEATRKFLSYCGTVDAQERFNPVKGSIPPRTDVPTDPFGPFLQSQIEDFKNSETQPPTIAHGTAVTPDVHGNVDEAFASFNEQWNVDSAYQALANAFPN</sequence>
<dbReference type="Proteomes" id="UP000243250">
    <property type="component" value="Unassembled WGS sequence"/>
</dbReference>
<comment type="similarity">
    <text evidence="1">Belongs to the bacterial solute-binding protein 1 family.</text>
</comment>
<dbReference type="OrthoDB" id="18176at2157"/>
<dbReference type="Gene3D" id="3.40.190.10">
    <property type="entry name" value="Periplasmic binding protein-like II"/>
    <property type="match status" value="2"/>
</dbReference>
<dbReference type="GO" id="GO:1901982">
    <property type="term" value="F:maltose binding"/>
    <property type="evidence" value="ECO:0007669"/>
    <property type="project" value="TreeGrafter"/>
</dbReference>
<organism evidence="5 6">
    <name type="scientific">Halogeometricum limi</name>
    <dbReference type="NCBI Taxonomy" id="555875"/>
    <lineage>
        <taxon>Archaea</taxon>
        <taxon>Methanobacteriati</taxon>
        <taxon>Methanobacteriota</taxon>
        <taxon>Stenosarchaea group</taxon>
        <taxon>Halobacteria</taxon>
        <taxon>Halobacteriales</taxon>
        <taxon>Haloferacaceae</taxon>
        <taxon>Halogeometricum</taxon>
    </lineage>
</organism>
<dbReference type="EMBL" id="FOYS01000004">
    <property type="protein sequence ID" value="SFR58111.1"/>
    <property type="molecule type" value="Genomic_DNA"/>
</dbReference>
<keyword evidence="3" id="KW-0732">Signal</keyword>
<dbReference type="GO" id="GO:0015768">
    <property type="term" value="P:maltose transport"/>
    <property type="evidence" value="ECO:0007669"/>
    <property type="project" value="TreeGrafter"/>
</dbReference>
<evidence type="ECO:0000313" key="6">
    <source>
        <dbReference type="Proteomes" id="UP000243250"/>
    </source>
</evidence>
<dbReference type="STRING" id="555875.SAMN04488124_2475"/>
<dbReference type="PANTHER" id="PTHR30061:SF50">
    <property type="entry name" value="MALTOSE_MALTODEXTRIN-BINDING PERIPLASMIC PROTEIN"/>
    <property type="match status" value="1"/>
</dbReference>
<feature type="compositionally biased region" description="Low complexity" evidence="4">
    <location>
        <begin position="59"/>
        <end position="68"/>
    </location>
</feature>
<protein>
    <submittedName>
        <fullName evidence="5">Glucose/mannose transport system substrate-binding protein</fullName>
    </submittedName>
</protein>
<keyword evidence="2" id="KW-0813">Transport</keyword>
<dbReference type="AlphaFoldDB" id="A0A1I6HUI9"/>
<keyword evidence="6" id="KW-1185">Reference proteome</keyword>
<feature type="region of interest" description="Disordered" evidence="4">
    <location>
        <begin position="27"/>
        <end position="69"/>
    </location>
</feature>
<gene>
    <name evidence="5" type="ORF">SAMN04488124_2475</name>
</gene>
<evidence type="ECO:0000313" key="5">
    <source>
        <dbReference type="EMBL" id="SFR58111.1"/>
    </source>
</evidence>
<name>A0A1I6HUI9_9EURY</name>
<dbReference type="GO" id="GO:0055052">
    <property type="term" value="C:ATP-binding cassette (ABC) transporter complex, substrate-binding subunit-containing"/>
    <property type="evidence" value="ECO:0007669"/>
    <property type="project" value="TreeGrafter"/>
</dbReference>
<evidence type="ECO:0000256" key="4">
    <source>
        <dbReference type="SAM" id="MobiDB-lite"/>
    </source>
</evidence>
<evidence type="ECO:0000256" key="2">
    <source>
        <dbReference type="ARBA" id="ARBA00022448"/>
    </source>
</evidence>
<dbReference type="GO" id="GO:0042956">
    <property type="term" value="P:maltodextrin transmembrane transport"/>
    <property type="evidence" value="ECO:0007669"/>
    <property type="project" value="TreeGrafter"/>
</dbReference>
<dbReference type="InterPro" id="IPR006059">
    <property type="entry name" value="SBP"/>
</dbReference>
<accession>A0A1I6HUI9</accession>
<dbReference type="Pfam" id="PF01547">
    <property type="entry name" value="SBP_bac_1"/>
    <property type="match status" value="1"/>
</dbReference>
<proteinExistence type="inferred from homology"/>
<dbReference type="PANTHER" id="PTHR30061">
    <property type="entry name" value="MALTOSE-BINDING PERIPLASMIC PROTEIN"/>
    <property type="match status" value="1"/>
</dbReference>
<evidence type="ECO:0000256" key="3">
    <source>
        <dbReference type="ARBA" id="ARBA00022729"/>
    </source>
</evidence>
<reference evidence="6" key="1">
    <citation type="submission" date="2016-10" db="EMBL/GenBank/DDBJ databases">
        <authorList>
            <person name="Varghese N."/>
            <person name="Submissions S."/>
        </authorList>
    </citation>
    <scope>NUCLEOTIDE SEQUENCE [LARGE SCALE GENOMIC DNA]</scope>
    <source>
        <strain evidence="6">CGMCC 1.8711</strain>
    </source>
</reference>
<evidence type="ECO:0000256" key="1">
    <source>
        <dbReference type="ARBA" id="ARBA00008520"/>
    </source>
</evidence>
<feature type="compositionally biased region" description="Acidic residues" evidence="4">
    <location>
        <begin position="45"/>
        <end position="58"/>
    </location>
</feature>
<dbReference type="RefSeq" id="WP_089881324.1">
    <property type="nucleotide sequence ID" value="NZ_FOYS01000004.1"/>
</dbReference>